<keyword evidence="1" id="KW-0472">Membrane</keyword>
<protein>
    <recommendedName>
        <fullName evidence="4">Zinc-finger domain-containing protein</fullName>
    </recommendedName>
</protein>
<dbReference type="Proteomes" id="UP000001887">
    <property type="component" value="Chromosome"/>
</dbReference>
<dbReference type="HOGENOM" id="CLU_1222824_0_0_0"/>
<feature type="transmembrane region" description="Helical" evidence="1">
    <location>
        <begin position="127"/>
        <end position="152"/>
    </location>
</feature>
<dbReference type="KEGG" id="psl:Psta_1793"/>
<name>D2QZ13_PIRSD</name>
<accession>D2QZ13</accession>
<dbReference type="EMBL" id="CP001848">
    <property type="protein sequence ID" value="ADB16468.1"/>
    <property type="molecule type" value="Genomic_DNA"/>
</dbReference>
<dbReference type="eggNOG" id="ENOG502ZE46">
    <property type="taxonomic scope" value="Bacteria"/>
</dbReference>
<proteinExistence type="predicted"/>
<gene>
    <name evidence="2" type="ordered locus">Psta_1793</name>
</gene>
<keyword evidence="1" id="KW-0812">Transmembrane</keyword>
<dbReference type="OrthoDB" id="273717at2"/>
<evidence type="ECO:0008006" key="4">
    <source>
        <dbReference type="Google" id="ProtNLM"/>
    </source>
</evidence>
<keyword evidence="3" id="KW-1185">Reference proteome</keyword>
<dbReference type="STRING" id="530564.Psta_1793"/>
<sequence>MKTMLSCDQVFDVLTQGPFPQNNARDDEVEVHLSICHSCRMLAEALRPAVHALGAAAADDASRSALPEYRGRLPSLASQTVSLASSIDEVLRREADEKPWRGDAVQQARLGQAEQTRKIAQQSARRAAQIAAISLSTAAVAIACAVMMWVGLSMSSGPDESTSIAAFSPSRATATRPPSAEALVRLVSLNLPSDCRPAHSPLLEKASRHEAFQVSADFACCTRCHHSASRLSLGDKSLAVVAHSCIHCHES</sequence>
<evidence type="ECO:0000313" key="3">
    <source>
        <dbReference type="Proteomes" id="UP000001887"/>
    </source>
</evidence>
<evidence type="ECO:0000313" key="2">
    <source>
        <dbReference type="EMBL" id="ADB16468.1"/>
    </source>
</evidence>
<reference evidence="2 3" key="1">
    <citation type="journal article" date="2009" name="Stand. Genomic Sci.">
        <title>Complete genome sequence of Pirellula staleyi type strain (ATCC 27377).</title>
        <authorList>
            <person name="Clum A."/>
            <person name="Tindall B.J."/>
            <person name="Sikorski J."/>
            <person name="Ivanova N."/>
            <person name="Mavrommatis K."/>
            <person name="Lucas S."/>
            <person name="Glavina del Rio T."/>
            <person name="Nolan M."/>
            <person name="Chen F."/>
            <person name="Tice H."/>
            <person name="Pitluck S."/>
            <person name="Cheng J.F."/>
            <person name="Chertkov O."/>
            <person name="Brettin T."/>
            <person name="Han C."/>
            <person name="Detter J.C."/>
            <person name="Kuske C."/>
            <person name="Bruce D."/>
            <person name="Goodwin L."/>
            <person name="Ovchinikova G."/>
            <person name="Pati A."/>
            <person name="Mikhailova N."/>
            <person name="Chen A."/>
            <person name="Palaniappan K."/>
            <person name="Land M."/>
            <person name="Hauser L."/>
            <person name="Chang Y.J."/>
            <person name="Jeffries C.D."/>
            <person name="Chain P."/>
            <person name="Rohde M."/>
            <person name="Goker M."/>
            <person name="Bristow J."/>
            <person name="Eisen J.A."/>
            <person name="Markowitz V."/>
            <person name="Hugenholtz P."/>
            <person name="Kyrpides N.C."/>
            <person name="Klenk H.P."/>
            <person name="Lapidus A."/>
        </authorList>
    </citation>
    <scope>NUCLEOTIDE SEQUENCE [LARGE SCALE GENOMIC DNA]</scope>
    <source>
        <strain evidence="3">ATCC 27377 / DSM 6068 / ICPB 4128</strain>
    </source>
</reference>
<evidence type="ECO:0000256" key="1">
    <source>
        <dbReference type="SAM" id="Phobius"/>
    </source>
</evidence>
<organism evidence="2 3">
    <name type="scientific">Pirellula staleyi (strain ATCC 27377 / DSM 6068 / ICPB 4128)</name>
    <name type="common">Pirella staleyi</name>
    <dbReference type="NCBI Taxonomy" id="530564"/>
    <lineage>
        <taxon>Bacteria</taxon>
        <taxon>Pseudomonadati</taxon>
        <taxon>Planctomycetota</taxon>
        <taxon>Planctomycetia</taxon>
        <taxon>Pirellulales</taxon>
        <taxon>Pirellulaceae</taxon>
        <taxon>Pirellula</taxon>
    </lineage>
</organism>
<keyword evidence="1" id="KW-1133">Transmembrane helix</keyword>
<dbReference type="AlphaFoldDB" id="D2QZ13"/>